<dbReference type="Gene3D" id="3.30.2410.10">
    <property type="entry name" value="Hect, E3 ligase catalytic domain"/>
    <property type="match status" value="1"/>
</dbReference>
<dbReference type="FunFam" id="3.30.2410.10:FF:000003">
    <property type="entry name" value="probable E3 ubiquitin-protein ligase HERC4 isoform X1"/>
    <property type="match status" value="1"/>
</dbReference>
<dbReference type="GeneID" id="8301748"/>
<comment type="catalytic activity">
    <reaction evidence="1">
        <text>S-ubiquitinyl-[E2 ubiquitin-conjugating enzyme]-L-cysteine + [acceptor protein]-L-lysine = [E2 ubiquitin-conjugating enzyme]-L-cysteine + N(6)-ubiquitinyl-[acceptor protein]-L-lysine.</text>
        <dbReference type="EC" id="2.3.2.26"/>
    </reaction>
</comment>
<dbReference type="Proteomes" id="UP000002037">
    <property type="component" value="Unassembled WGS sequence"/>
</dbReference>
<evidence type="ECO:0000256" key="3">
    <source>
        <dbReference type="ARBA" id="ARBA00022679"/>
    </source>
</evidence>
<evidence type="ECO:0000256" key="2">
    <source>
        <dbReference type="ARBA" id="ARBA00012485"/>
    </source>
</evidence>
<evidence type="ECO:0000313" key="8">
    <source>
        <dbReference type="EMBL" id="EER33489.1"/>
    </source>
</evidence>
<evidence type="ECO:0000256" key="4">
    <source>
        <dbReference type="ARBA" id="ARBA00022786"/>
    </source>
</evidence>
<dbReference type="GO" id="GO:0000209">
    <property type="term" value="P:protein polyubiquitination"/>
    <property type="evidence" value="ECO:0007669"/>
    <property type="project" value="InterPro"/>
</dbReference>
<dbReference type="GO" id="GO:0031499">
    <property type="term" value="C:TRAMP complex"/>
    <property type="evidence" value="ECO:0007669"/>
    <property type="project" value="EnsemblFungi"/>
</dbReference>
<dbReference type="NCBIfam" id="TIGR01053">
    <property type="entry name" value="LSD1"/>
    <property type="match status" value="1"/>
</dbReference>
<dbReference type="SUPFAM" id="SSF56204">
    <property type="entry name" value="Hect, E3 ligase catalytic domain"/>
    <property type="match status" value="1"/>
</dbReference>
<dbReference type="eggNOG" id="KOG0941">
    <property type="taxonomic scope" value="Eukaryota"/>
</dbReference>
<keyword evidence="4 5" id="KW-0833">Ubl conjugation pathway</keyword>
<dbReference type="EC" id="2.3.2.26" evidence="2"/>
<feature type="active site" description="Glycyl thioester intermediate" evidence="5">
    <location>
        <position position="883"/>
    </location>
</feature>
<organism evidence="8 9">
    <name type="scientific">Candida tropicalis (strain ATCC MYA-3404 / T1)</name>
    <name type="common">Yeast</name>
    <dbReference type="NCBI Taxonomy" id="294747"/>
    <lineage>
        <taxon>Eukaryota</taxon>
        <taxon>Fungi</taxon>
        <taxon>Dikarya</taxon>
        <taxon>Ascomycota</taxon>
        <taxon>Saccharomycotina</taxon>
        <taxon>Pichiomycetes</taxon>
        <taxon>Debaryomycetaceae</taxon>
        <taxon>Candida/Lodderomyces clade</taxon>
        <taxon>Candida</taxon>
    </lineage>
</organism>
<dbReference type="STRING" id="294747.C5M9Z5"/>
<dbReference type="Gene3D" id="3.90.1750.10">
    <property type="entry name" value="Hect, E3 ligase catalytic domains"/>
    <property type="match status" value="1"/>
</dbReference>
<sequence>MSQPISNSKPRSKSNPKNTTINSKPQPGNSKLNWNFKDLLKLPAVSPPVLKSNKPATTPNAIEYVPFVSDAKTVSSESSAASNNSQSHNVSKCYCCGTILTFPNRAKKFRCSVCHTTMILEVIKTRESQSPADTPYMSYNYVKSLADECFKNASSSRGQSKSLHEIFQPLSDYLYNAFRHHDILNNSFKLRAHSKKAHHSTSNIYYAGVRDVITLLTKLPTKKPLYSALKGTSEQLKRINVYKNDSNPLDYSWLFIVFEIPILSRSLVISDPRLKLMSDVPEIKMLSYDILKRCIGLLSCIDSSKVLSYMSSWFAKLDQQEFIKKIDLINLYITFQLKKYFYLANNPQIKLGNPPTGDETYVDNSETEYFQSLHLKNHIESNSDLSSPCPLSLPTGQVSTNPFPSKGNGKKNGKETKVKVHQYGNDWHIRTALVVQALLYRANKLREDPVPVSVFYNSLVDYVNIKLDFDSWQSNRKTRNKVSKAQQNDFWAVIEYIHGTGVNKSLYDDALFYICQYPFLISLGSKISVLEYEARRQMERKAEEAFINSLDKRVVIDVYFRIRVRRDHIVQDSLQHIKMNPDNLKKSLRVQFMNEPGVDAGGLKKEWFLLLTKEIFHPQSGMFHNVEDSNLLWFNVIPAENPDMYYLFGAILGLAIYNSTILDLQFPIALYKLLLGRPLDQDDYKQLYPVSYKNLLNLKTLSTSDLLSLDLTFEVSYSDIFDKTYTVELIPDGANTKVKMHNLDEYIEKYTSFFMKDGIRRQVDAFKTGFNNVIGGNALSLFSPEEIQLLLCGSEDHGIDVDVLKSVTKYIGWRSPEDAANSKIITWFWDYMTKISNKEKKKLLIFVTGSDRVPATGIQNLPFKISLLNNGQDSTRLPIAHTCFNELALYNYTTKEKFVEKLNKAINESAGFGIK</sequence>
<keyword evidence="3" id="KW-0808">Transferase</keyword>
<keyword evidence="9" id="KW-1185">Reference proteome</keyword>
<gene>
    <name evidence="8" type="ORF">CTRG_02307</name>
</gene>
<dbReference type="PROSITE" id="PS50237">
    <property type="entry name" value="HECT"/>
    <property type="match status" value="1"/>
</dbReference>
<evidence type="ECO:0000259" key="7">
    <source>
        <dbReference type="PROSITE" id="PS50237"/>
    </source>
</evidence>
<accession>C5M9Z5</accession>
<dbReference type="InterPro" id="IPR000569">
    <property type="entry name" value="HECT_dom"/>
</dbReference>
<dbReference type="CDD" id="cd00078">
    <property type="entry name" value="HECTc"/>
    <property type="match status" value="1"/>
</dbReference>
<feature type="compositionally biased region" description="Polar residues" evidence="6">
    <location>
        <begin position="19"/>
        <end position="33"/>
    </location>
</feature>
<proteinExistence type="predicted"/>
<dbReference type="HOGENOM" id="CLU_002173_5_1_1"/>
<feature type="region of interest" description="Disordered" evidence="6">
    <location>
        <begin position="1"/>
        <end position="33"/>
    </location>
</feature>
<evidence type="ECO:0000256" key="6">
    <source>
        <dbReference type="SAM" id="MobiDB-lite"/>
    </source>
</evidence>
<evidence type="ECO:0000313" key="9">
    <source>
        <dbReference type="Proteomes" id="UP000002037"/>
    </source>
</evidence>
<feature type="region of interest" description="Disordered" evidence="6">
    <location>
        <begin position="395"/>
        <end position="414"/>
    </location>
</feature>
<evidence type="ECO:0000256" key="5">
    <source>
        <dbReference type="PROSITE-ProRule" id="PRU00104"/>
    </source>
</evidence>
<dbReference type="InterPro" id="IPR044611">
    <property type="entry name" value="E3A/B/C-like"/>
</dbReference>
<dbReference type="VEuPathDB" id="FungiDB:CTRG_02307"/>
<dbReference type="RefSeq" id="XP_002548010.1">
    <property type="nucleotide sequence ID" value="XM_002547964.1"/>
</dbReference>
<dbReference type="PANTHER" id="PTHR45700">
    <property type="entry name" value="UBIQUITIN-PROTEIN LIGASE E3C"/>
    <property type="match status" value="1"/>
</dbReference>
<name>C5M9Z5_CANTT</name>
<feature type="compositionally biased region" description="Low complexity" evidence="6">
    <location>
        <begin position="1"/>
        <end position="18"/>
    </location>
</feature>
<dbReference type="Gene3D" id="3.30.2160.10">
    <property type="entry name" value="Hect, E3 ligase catalytic domain"/>
    <property type="match status" value="1"/>
</dbReference>
<dbReference type="Pfam" id="PF00632">
    <property type="entry name" value="HECT"/>
    <property type="match status" value="1"/>
</dbReference>
<evidence type="ECO:0000256" key="1">
    <source>
        <dbReference type="ARBA" id="ARBA00000885"/>
    </source>
</evidence>
<dbReference type="SMART" id="SM00119">
    <property type="entry name" value="HECTc"/>
    <property type="match status" value="1"/>
</dbReference>
<dbReference type="EMBL" id="GG692397">
    <property type="protein sequence ID" value="EER33489.1"/>
    <property type="molecule type" value="Genomic_DNA"/>
</dbReference>
<dbReference type="OrthoDB" id="8068875at2759"/>
<dbReference type="KEGG" id="ctp:CTRG_02307"/>
<reference evidence="8 9" key="1">
    <citation type="journal article" date="2009" name="Nature">
        <title>Evolution of pathogenicity and sexual reproduction in eight Candida genomes.</title>
        <authorList>
            <person name="Butler G."/>
            <person name="Rasmussen M.D."/>
            <person name="Lin M.F."/>
            <person name="Santos M.A."/>
            <person name="Sakthikumar S."/>
            <person name="Munro C.A."/>
            <person name="Rheinbay E."/>
            <person name="Grabherr M."/>
            <person name="Forche A."/>
            <person name="Reedy J.L."/>
            <person name="Agrafioti I."/>
            <person name="Arnaud M.B."/>
            <person name="Bates S."/>
            <person name="Brown A.J."/>
            <person name="Brunke S."/>
            <person name="Costanzo M.C."/>
            <person name="Fitzpatrick D.A."/>
            <person name="de Groot P.W."/>
            <person name="Harris D."/>
            <person name="Hoyer L.L."/>
            <person name="Hube B."/>
            <person name="Klis F.M."/>
            <person name="Kodira C."/>
            <person name="Lennard N."/>
            <person name="Logue M.E."/>
            <person name="Martin R."/>
            <person name="Neiman A.M."/>
            <person name="Nikolaou E."/>
            <person name="Quail M.A."/>
            <person name="Quinn J."/>
            <person name="Santos M.C."/>
            <person name="Schmitzberger F.F."/>
            <person name="Sherlock G."/>
            <person name="Shah P."/>
            <person name="Silverstein K.A."/>
            <person name="Skrzypek M.S."/>
            <person name="Soll D."/>
            <person name="Staggs R."/>
            <person name="Stansfield I."/>
            <person name="Stumpf M.P."/>
            <person name="Sudbery P.E."/>
            <person name="Srikantha T."/>
            <person name="Zeng Q."/>
            <person name="Berman J."/>
            <person name="Berriman M."/>
            <person name="Heitman J."/>
            <person name="Gow N.A."/>
            <person name="Lorenz M.C."/>
            <person name="Birren B.W."/>
            <person name="Kellis M."/>
            <person name="Cuomo C.A."/>
        </authorList>
    </citation>
    <scope>NUCLEOTIDE SEQUENCE [LARGE SCALE GENOMIC DNA]</scope>
    <source>
        <strain evidence="9">ATCC MYA-3404 / T1</strain>
    </source>
</reference>
<protein>
    <recommendedName>
        <fullName evidence="2">HECT-type E3 ubiquitin transferase</fullName>
        <ecNumber evidence="2">2.3.2.26</ecNumber>
    </recommendedName>
</protein>
<feature type="domain" description="HECT" evidence="7">
    <location>
        <begin position="580"/>
        <end position="915"/>
    </location>
</feature>
<dbReference type="InterPro" id="IPR035983">
    <property type="entry name" value="Hect_E3_ubiquitin_ligase"/>
</dbReference>
<dbReference type="AlphaFoldDB" id="C5M9Z5"/>
<dbReference type="GO" id="GO:0061630">
    <property type="term" value="F:ubiquitin protein ligase activity"/>
    <property type="evidence" value="ECO:0007669"/>
    <property type="project" value="UniProtKB-EC"/>
</dbReference>